<dbReference type="Pfam" id="PF13458">
    <property type="entry name" value="Peripla_BP_6"/>
    <property type="match status" value="1"/>
</dbReference>
<dbReference type="CDD" id="cd06343">
    <property type="entry name" value="PBP1_ABC_ligand_binding-like"/>
    <property type="match status" value="1"/>
</dbReference>
<comment type="similarity">
    <text evidence="1">Belongs to the leucine-binding protein family.</text>
</comment>
<name>A0ABU2CHP2_9MICO</name>
<feature type="region of interest" description="Disordered" evidence="3">
    <location>
        <begin position="405"/>
        <end position="428"/>
    </location>
</feature>
<dbReference type="PROSITE" id="PS51257">
    <property type="entry name" value="PROKAR_LIPOPROTEIN"/>
    <property type="match status" value="1"/>
</dbReference>
<evidence type="ECO:0000313" key="7">
    <source>
        <dbReference type="Proteomes" id="UP001183585"/>
    </source>
</evidence>
<organism evidence="6 7">
    <name type="scientific">Promicromonospora iranensis</name>
    <dbReference type="NCBI Taxonomy" id="1105144"/>
    <lineage>
        <taxon>Bacteria</taxon>
        <taxon>Bacillati</taxon>
        <taxon>Actinomycetota</taxon>
        <taxon>Actinomycetes</taxon>
        <taxon>Micrococcales</taxon>
        <taxon>Promicromonosporaceae</taxon>
        <taxon>Promicromonospora</taxon>
    </lineage>
</organism>
<evidence type="ECO:0000256" key="3">
    <source>
        <dbReference type="SAM" id="MobiDB-lite"/>
    </source>
</evidence>
<dbReference type="InterPro" id="IPR028082">
    <property type="entry name" value="Peripla_BP_I"/>
</dbReference>
<proteinExistence type="inferred from homology"/>
<gene>
    <name evidence="6" type="ORF">J2S48_000365</name>
</gene>
<evidence type="ECO:0000313" key="6">
    <source>
        <dbReference type="EMBL" id="MDR7380850.1"/>
    </source>
</evidence>
<evidence type="ECO:0000256" key="2">
    <source>
        <dbReference type="ARBA" id="ARBA00022729"/>
    </source>
</evidence>
<feature type="domain" description="Leucine-binding protein" evidence="5">
    <location>
        <begin position="48"/>
        <end position="392"/>
    </location>
</feature>
<sequence>MRTTRSTSWSTARSTSTAAVLGLAAATALSACSTPAAAEVPGVTDDKVVIGTHQPLTGPAAAGFASISAATAAYFEYVNAQGGIHGREIEYVIKDDGYNPANTQTVVRELVQEEEVFAIVNGLGTPTHSSVLDYLDQNGVPDLFVASGSLTWNQPDTYPNTFGFNADYVTEGAALAQHAVDTDPDAVVCVLGQDDDFGEGILQGVELVVGDGEVATNQSYSTADQDVTAQLGAMKEAGCTHNVLGTINGFTALAVGTAAQMEWFPKWLVSSSGADYPTLVEYLGEEGTPALEGLVSVNYLPNSPSSEWYELFSEINEEYNDGAPYTGNTTYGMSVGYQFAEALAAAGENPTRESIVAAVESGELRGNGIAPLTFSADDHFAHRTVRIAVVADGVQDFTDDAYEVSESGATPVEPEQAPLENEGIPATE</sequence>
<feature type="signal peptide" evidence="4">
    <location>
        <begin position="1"/>
        <end position="38"/>
    </location>
</feature>
<dbReference type="PANTHER" id="PTHR47235">
    <property type="entry name" value="BLR6548 PROTEIN"/>
    <property type="match status" value="1"/>
</dbReference>
<accession>A0ABU2CHP2</accession>
<reference evidence="6 7" key="1">
    <citation type="submission" date="2023-07" db="EMBL/GenBank/DDBJ databases">
        <title>Sequencing the genomes of 1000 actinobacteria strains.</title>
        <authorList>
            <person name="Klenk H.-P."/>
        </authorList>
    </citation>
    <scope>NUCLEOTIDE SEQUENCE [LARGE SCALE GENOMIC DNA]</scope>
    <source>
        <strain evidence="6 7">DSM 45554</strain>
    </source>
</reference>
<evidence type="ECO:0000256" key="1">
    <source>
        <dbReference type="ARBA" id="ARBA00010062"/>
    </source>
</evidence>
<dbReference type="Proteomes" id="UP001183585">
    <property type="component" value="Unassembled WGS sequence"/>
</dbReference>
<dbReference type="EMBL" id="JAVDYE010000001">
    <property type="protein sequence ID" value="MDR7380850.1"/>
    <property type="molecule type" value="Genomic_DNA"/>
</dbReference>
<evidence type="ECO:0000256" key="4">
    <source>
        <dbReference type="SAM" id="SignalP"/>
    </source>
</evidence>
<keyword evidence="2 4" id="KW-0732">Signal</keyword>
<comment type="caution">
    <text evidence="6">The sequence shown here is derived from an EMBL/GenBank/DDBJ whole genome shotgun (WGS) entry which is preliminary data.</text>
</comment>
<dbReference type="Gene3D" id="3.40.50.2300">
    <property type="match status" value="2"/>
</dbReference>
<keyword evidence="7" id="KW-1185">Reference proteome</keyword>
<dbReference type="InterPro" id="IPR028081">
    <property type="entry name" value="Leu-bd"/>
</dbReference>
<dbReference type="SUPFAM" id="SSF53822">
    <property type="entry name" value="Periplasmic binding protein-like I"/>
    <property type="match status" value="1"/>
</dbReference>
<protein>
    <submittedName>
        <fullName evidence="6">ABC-type branched-subunit amino acid transport system substrate-binding protein</fullName>
    </submittedName>
</protein>
<feature type="chain" id="PRO_5045567226" evidence="4">
    <location>
        <begin position="39"/>
        <end position="428"/>
    </location>
</feature>
<dbReference type="RefSeq" id="WP_274992255.1">
    <property type="nucleotide sequence ID" value="NZ_JAJQQP010000002.1"/>
</dbReference>
<evidence type="ECO:0000259" key="5">
    <source>
        <dbReference type="Pfam" id="PF13458"/>
    </source>
</evidence>
<dbReference type="PANTHER" id="PTHR47235:SF1">
    <property type="entry name" value="BLR6548 PROTEIN"/>
    <property type="match status" value="1"/>
</dbReference>